<dbReference type="EMBL" id="CM029053">
    <property type="protein sequence ID" value="KAG2553596.1"/>
    <property type="molecule type" value="Genomic_DNA"/>
</dbReference>
<name>A0A8T0P2P1_PANVG</name>
<keyword evidence="3" id="KW-1185">Reference proteome</keyword>
<reference evidence="2 3" key="1">
    <citation type="submission" date="2020-05" db="EMBL/GenBank/DDBJ databases">
        <title>WGS assembly of Panicum virgatum.</title>
        <authorList>
            <person name="Lovell J.T."/>
            <person name="Jenkins J."/>
            <person name="Shu S."/>
            <person name="Juenger T.E."/>
            <person name="Schmutz J."/>
        </authorList>
    </citation>
    <scope>NUCLEOTIDE SEQUENCE [LARGE SCALE GENOMIC DNA]</scope>
    <source>
        <strain evidence="3">cv. AP13</strain>
    </source>
</reference>
<evidence type="ECO:0000313" key="2">
    <source>
        <dbReference type="EMBL" id="KAG2553596.1"/>
    </source>
</evidence>
<accession>A0A8T0P2P1</accession>
<gene>
    <name evidence="2" type="ORF">PVAP13_9KG536100</name>
</gene>
<feature type="region of interest" description="Disordered" evidence="1">
    <location>
        <begin position="126"/>
        <end position="164"/>
    </location>
</feature>
<feature type="compositionally biased region" description="Basic and acidic residues" evidence="1">
    <location>
        <begin position="148"/>
        <end position="162"/>
    </location>
</feature>
<dbReference type="AlphaFoldDB" id="A0A8T0P2P1"/>
<evidence type="ECO:0000256" key="1">
    <source>
        <dbReference type="SAM" id="MobiDB-lite"/>
    </source>
</evidence>
<protein>
    <submittedName>
        <fullName evidence="2">Uncharacterized protein</fullName>
    </submittedName>
</protein>
<sequence length="287" mass="30144">MDYRMDYSSTKLAPYPPMAPALRGCPGYTAVSYMLPPRAPEAGCLSLLHCTVGPPCRSLALPQQSPAISLVLPPPPRVSAAVSGRRRMLPQPAIHAAASRSHGCSSPAAVYALLAWGPPPLPSPWPAAARPPTLPRHGPRAPAQPAAKEARRAQTRGKDGRGLAEPPGATFLWLLLHGIAPETSIPGASPPEPCPFRGPSSAEALPRRAVSPIAIIKSSADPKFRPPNPCCQCPPFPSLRAFPRASVTSPAQSIIPPQLEPTVACKLNLEASDYLSAPCPFAKGYSV</sequence>
<organism evidence="2 3">
    <name type="scientific">Panicum virgatum</name>
    <name type="common">Blackwell switchgrass</name>
    <dbReference type="NCBI Taxonomy" id="38727"/>
    <lineage>
        <taxon>Eukaryota</taxon>
        <taxon>Viridiplantae</taxon>
        <taxon>Streptophyta</taxon>
        <taxon>Embryophyta</taxon>
        <taxon>Tracheophyta</taxon>
        <taxon>Spermatophyta</taxon>
        <taxon>Magnoliopsida</taxon>
        <taxon>Liliopsida</taxon>
        <taxon>Poales</taxon>
        <taxon>Poaceae</taxon>
        <taxon>PACMAD clade</taxon>
        <taxon>Panicoideae</taxon>
        <taxon>Panicodae</taxon>
        <taxon>Paniceae</taxon>
        <taxon>Panicinae</taxon>
        <taxon>Panicum</taxon>
        <taxon>Panicum sect. Hiantes</taxon>
    </lineage>
</organism>
<proteinExistence type="predicted"/>
<dbReference type="Proteomes" id="UP000823388">
    <property type="component" value="Chromosome 9K"/>
</dbReference>
<evidence type="ECO:0000313" key="3">
    <source>
        <dbReference type="Proteomes" id="UP000823388"/>
    </source>
</evidence>
<comment type="caution">
    <text evidence="2">The sequence shown here is derived from an EMBL/GenBank/DDBJ whole genome shotgun (WGS) entry which is preliminary data.</text>
</comment>